<dbReference type="AlphaFoldDB" id="A0A9J7YBL1"/>
<protein>
    <submittedName>
        <fullName evidence="1">Metabolism of cobalamin associated Db</fullName>
    </submittedName>
</protein>
<evidence type="ECO:0000313" key="1">
    <source>
        <dbReference type="Ensembl" id="ENSCCRP00000117529.1"/>
    </source>
</evidence>
<name>A0A9J7YBL1_CYPCA</name>
<dbReference type="PANTHER" id="PTHR13192:SF3">
    <property type="entry name" value="COBALAMIN TRAFFICKING PROTEIN CBLD"/>
    <property type="match status" value="1"/>
</dbReference>
<dbReference type="GeneTree" id="ENSGT00390000015050"/>
<sequence>MFFSDDLTKLSFSLKRLLSSSLNKVLDIFCNHPCFLVNCKQEKPNRMTSVLCSRARLVTYLPGLHVLVHRVVGARSFSGASGSDETHLHSSTPDTAQRTVWLDETMGPFGPQDKGFQLPGNMGFDCHLEGPVEQRTSAIRGVMPDVLTAQSSSERHSFILAQFINELHESDKTSTEQNVDKAEHFFDHSSVECAIQSCPELLKKDFESMFPEAPSTAMMVVTVTQKTQNDMTAWTEQVDQEREELLDKFVAGAKEICHALRTEGFWADFIDPSSGLAFFGPYTNNMLFETDERYRHLGFQIEDLGCCKVIRHILWGTHVFVGTLLTTAPPNSQIMKKLQGN</sequence>
<evidence type="ECO:0000313" key="2">
    <source>
        <dbReference type="Proteomes" id="UP001108240"/>
    </source>
</evidence>
<organism evidence="1 2">
    <name type="scientific">Cyprinus carpio carpio</name>
    <dbReference type="NCBI Taxonomy" id="630221"/>
    <lineage>
        <taxon>Eukaryota</taxon>
        <taxon>Metazoa</taxon>
        <taxon>Chordata</taxon>
        <taxon>Craniata</taxon>
        <taxon>Vertebrata</taxon>
        <taxon>Euteleostomi</taxon>
        <taxon>Actinopterygii</taxon>
        <taxon>Neopterygii</taxon>
        <taxon>Teleostei</taxon>
        <taxon>Ostariophysi</taxon>
        <taxon>Cypriniformes</taxon>
        <taxon>Cyprinidae</taxon>
        <taxon>Cyprininae</taxon>
        <taxon>Cyprinus</taxon>
    </lineage>
</organism>
<dbReference type="PANTHER" id="PTHR13192">
    <property type="entry name" value="MY011 PROTEIN"/>
    <property type="match status" value="1"/>
</dbReference>
<dbReference type="Ensembl" id="ENSCCRT00000195292.1">
    <property type="protein sequence ID" value="ENSCCRP00000117529.1"/>
    <property type="gene ID" value="ENSCCRG00000049425.2"/>
</dbReference>
<keyword evidence="2" id="KW-1185">Reference proteome</keyword>
<dbReference type="InterPro" id="IPR019362">
    <property type="entry name" value="MMADHC"/>
</dbReference>
<accession>A0A9J7YBL1</accession>
<dbReference type="OMA" id="PPDSHIM"/>
<proteinExistence type="predicted"/>
<reference evidence="1" key="2">
    <citation type="submission" date="2025-09" db="UniProtKB">
        <authorList>
            <consortium name="Ensembl"/>
        </authorList>
    </citation>
    <scope>IDENTIFICATION</scope>
</reference>
<dbReference type="Pfam" id="PF10229">
    <property type="entry name" value="MMADHC"/>
    <property type="match status" value="1"/>
</dbReference>
<dbReference type="GO" id="GO:0009235">
    <property type="term" value="P:cobalamin metabolic process"/>
    <property type="evidence" value="ECO:0007669"/>
    <property type="project" value="InterPro"/>
</dbReference>
<dbReference type="Proteomes" id="UP001108240">
    <property type="component" value="Unplaced"/>
</dbReference>
<dbReference type="GO" id="GO:0005739">
    <property type="term" value="C:mitochondrion"/>
    <property type="evidence" value="ECO:0007669"/>
    <property type="project" value="TreeGrafter"/>
</dbReference>
<reference evidence="1" key="1">
    <citation type="submission" date="2025-08" db="UniProtKB">
        <authorList>
            <consortium name="Ensembl"/>
        </authorList>
    </citation>
    <scope>IDENTIFICATION</scope>
</reference>